<dbReference type="Proteomes" id="UP000784294">
    <property type="component" value="Unassembled WGS sequence"/>
</dbReference>
<dbReference type="AlphaFoldDB" id="A0A448WNN3"/>
<accession>A0A448WNN3</accession>
<reference evidence="1" key="1">
    <citation type="submission" date="2018-11" db="EMBL/GenBank/DDBJ databases">
        <authorList>
            <consortium name="Pathogen Informatics"/>
        </authorList>
    </citation>
    <scope>NUCLEOTIDE SEQUENCE</scope>
</reference>
<protein>
    <submittedName>
        <fullName evidence="1">Uncharacterized protein</fullName>
    </submittedName>
</protein>
<name>A0A448WNN3_9PLAT</name>
<proteinExistence type="predicted"/>
<sequence>MFPFLLFFTVAVMRTASFLLQARLDIKTATVESFLLMGTALGISAIGFGITNTLDDKTPVPEVPGN</sequence>
<comment type="caution">
    <text evidence="1">The sequence shown here is derived from an EMBL/GenBank/DDBJ whole genome shotgun (WGS) entry which is preliminary data.</text>
</comment>
<keyword evidence="2" id="KW-1185">Reference proteome</keyword>
<organism evidence="1 2">
    <name type="scientific">Protopolystoma xenopodis</name>
    <dbReference type="NCBI Taxonomy" id="117903"/>
    <lineage>
        <taxon>Eukaryota</taxon>
        <taxon>Metazoa</taxon>
        <taxon>Spiralia</taxon>
        <taxon>Lophotrochozoa</taxon>
        <taxon>Platyhelminthes</taxon>
        <taxon>Monogenea</taxon>
        <taxon>Polyopisthocotylea</taxon>
        <taxon>Polystomatidea</taxon>
        <taxon>Polystomatidae</taxon>
        <taxon>Protopolystoma</taxon>
    </lineage>
</organism>
<dbReference type="EMBL" id="CAAALY010027816">
    <property type="protein sequence ID" value="VEL16272.1"/>
    <property type="molecule type" value="Genomic_DNA"/>
</dbReference>
<evidence type="ECO:0000313" key="1">
    <source>
        <dbReference type="EMBL" id="VEL16272.1"/>
    </source>
</evidence>
<gene>
    <name evidence="1" type="ORF">PXEA_LOCUS9712</name>
</gene>
<evidence type="ECO:0000313" key="2">
    <source>
        <dbReference type="Proteomes" id="UP000784294"/>
    </source>
</evidence>